<accession>A0A857N6Y8</accession>
<dbReference type="KEGG" id="caqa:MICH65_0168"/>
<proteinExistence type="predicted"/>
<keyword evidence="2" id="KW-1185">Reference proteome</keyword>
<evidence type="ECO:0008006" key="3">
    <source>
        <dbReference type="Google" id="ProtNLM"/>
    </source>
</evidence>
<evidence type="ECO:0000313" key="1">
    <source>
        <dbReference type="EMBL" id="QHO63149.1"/>
    </source>
</evidence>
<dbReference type="EMBL" id="CP047901">
    <property type="protein sequence ID" value="QHO63149.1"/>
    <property type="molecule type" value="Genomic_DNA"/>
</dbReference>
<organism evidence="1 2">
    <name type="scientific">Candidatus Chazhemtobacterium aquaticus</name>
    <dbReference type="NCBI Taxonomy" id="2715735"/>
    <lineage>
        <taxon>Bacteria</taxon>
        <taxon>Candidatus Chazhemtobacteraceae</taxon>
        <taxon>Candidatus Chazhemtobacterium</taxon>
    </lineage>
</organism>
<protein>
    <recommendedName>
        <fullName evidence="3">DUF5655 domain-containing protein</fullName>
    </recommendedName>
</protein>
<dbReference type="AlphaFoldDB" id="A0A857N6Y8"/>
<reference evidence="2" key="1">
    <citation type="journal article" date="2020" name="Microorganisms">
        <title>Complete Genome of a Member of a New Bacterial Lineage in the Microgenomates Group Reveals an Unusual Nucleotide Composition Disparity Between Two Strands of DNA and Limited Metabolic Potential.</title>
        <authorList>
            <person name="Kadnikov V.V."/>
            <person name="Mardanov A.V."/>
            <person name="Beletsky A.V."/>
            <person name="Karnachuk O.V."/>
            <person name="Ravin N.V."/>
        </authorList>
    </citation>
    <scope>NUCLEOTIDE SEQUENCE [LARGE SCALE GENOMIC DNA]</scope>
</reference>
<dbReference type="Proteomes" id="UP000463983">
    <property type="component" value="Chromosome"/>
</dbReference>
<sequence>MAIYTKKGNRLELVREKRLGLERDIQKLTEENLETIFGLRFVSGYLNNEFSVRVQEQDFYIDTLTFDEHQKSFVIIEYKKDRNFSVIDQGFSYLSAMLHNKAEFVLELNRRLKKNFDKGDIDWEQSRLIFISPEFTNYQKNAINFKDLPFSLYEVKTYENGIVEFDPIKPFKTTVSIQAYTKDKLIKDVAKEVKVYELEDLVKEGWEETLTLLAEFEKQLMVVKPETKVKYTKKYIAYMSRHGRNYAEIVPNKRGLKIYYRFHHDYVKTSLEMIDCSKVGHWTNGSCHTLVSDSRQIPEAVRLSEQSFLYLHRDIYK</sequence>
<name>A0A857N6Y8_9BACT</name>
<dbReference type="Gene3D" id="3.40.1350.10">
    <property type="match status" value="1"/>
</dbReference>
<dbReference type="RefSeq" id="WP_161931546.1">
    <property type="nucleotide sequence ID" value="NZ_CP047901.1"/>
</dbReference>
<evidence type="ECO:0000313" key="2">
    <source>
        <dbReference type="Proteomes" id="UP000463983"/>
    </source>
</evidence>
<gene>
    <name evidence="1" type="ORF">MICH65_0168</name>
</gene>
<dbReference type="InterPro" id="IPR011856">
    <property type="entry name" value="tRNA_endonuc-like_dom_sf"/>
</dbReference>
<dbReference type="GO" id="GO:0003676">
    <property type="term" value="F:nucleic acid binding"/>
    <property type="evidence" value="ECO:0007669"/>
    <property type="project" value="InterPro"/>
</dbReference>